<feature type="region of interest" description="Disordered" evidence="1">
    <location>
        <begin position="45"/>
        <end position="67"/>
    </location>
</feature>
<organism evidence="2">
    <name type="scientific">uncultured bacterium B19D1_C12D4_E9D6</name>
    <dbReference type="NCBI Taxonomy" id="1329637"/>
    <lineage>
        <taxon>Bacteria</taxon>
        <taxon>environmental samples</taxon>
    </lineage>
</organism>
<protein>
    <submittedName>
        <fullName evidence="2">Uncharacterized protein</fullName>
    </submittedName>
</protein>
<sequence length="67" mass="7687">MLEWRGESFRFRRLQLSTRFSEVENGYKPRIYPACKLLVGRLSTPGYPDSVPGSAPTRKNLKNLSVD</sequence>
<reference evidence="2" key="1">
    <citation type="submission" date="2013-03" db="EMBL/GenBank/DDBJ databases">
        <authorList>
            <person name="Ballestriero F."/>
        </authorList>
    </citation>
    <scope>NUCLEOTIDE SEQUENCE</scope>
</reference>
<proteinExistence type="predicted"/>
<evidence type="ECO:0000256" key="1">
    <source>
        <dbReference type="SAM" id="MobiDB-lite"/>
    </source>
</evidence>
<evidence type="ECO:0000313" key="2">
    <source>
        <dbReference type="EMBL" id="AGO87452.1"/>
    </source>
</evidence>
<dbReference type="EMBL" id="KC810034">
    <property type="protein sequence ID" value="AGO87452.1"/>
    <property type="molecule type" value="Genomic_DNA"/>
</dbReference>
<name>S4W318_9BACT</name>
<accession>S4W318</accession>
<dbReference type="AlphaFoldDB" id="S4W318"/>